<evidence type="ECO:0000256" key="4">
    <source>
        <dbReference type="ARBA" id="ARBA00022679"/>
    </source>
</evidence>
<feature type="domain" description="Glycosyltransferase RgtA/B/C/D-like" evidence="9">
    <location>
        <begin position="65"/>
        <end position="212"/>
    </location>
</feature>
<dbReference type="EMBL" id="CP139487">
    <property type="protein sequence ID" value="WPU64740.1"/>
    <property type="molecule type" value="Genomic_DNA"/>
</dbReference>
<dbReference type="KEGG" id="psti:SOO65_18770"/>
<proteinExistence type="predicted"/>
<protein>
    <submittedName>
        <fullName evidence="10">Glycosyltransferase family 39 protein</fullName>
        <ecNumber evidence="10">2.4.-.-</ecNumber>
    </submittedName>
</protein>
<evidence type="ECO:0000256" key="6">
    <source>
        <dbReference type="ARBA" id="ARBA00022989"/>
    </source>
</evidence>
<organism evidence="10 11">
    <name type="scientific">Peredibacter starrii</name>
    <dbReference type="NCBI Taxonomy" id="28202"/>
    <lineage>
        <taxon>Bacteria</taxon>
        <taxon>Pseudomonadati</taxon>
        <taxon>Bdellovibrionota</taxon>
        <taxon>Bacteriovoracia</taxon>
        <taxon>Bacteriovoracales</taxon>
        <taxon>Bacteriovoracaceae</taxon>
        <taxon>Peredibacter</taxon>
    </lineage>
</organism>
<feature type="transmembrane region" description="Helical" evidence="8">
    <location>
        <begin position="328"/>
        <end position="346"/>
    </location>
</feature>
<evidence type="ECO:0000256" key="8">
    <source>
        <dbReference type="SAM" id="Phobius"/>
    </source>
</evidence>
<feature type="transmembrane region" description="Helical" evidence="8">
    <location>
        <begin position="200"/>
        <end position="222"/>
    </location>
</feature>
<comment type="subcellular location">
    <subcellularLocation>
        <location evidence="1">Cell membrane</location>
        <topology evidence="1">Multi-pass membrane protein</topology>
    </subcellularLocation>
</comment>
<dbReference type="InterPro" id="IPR050297">
    <property type="entry name" value="LipidA_mod_glycosyltrf_83"/>
</dbReference>
<evidence type="ECO:0000259" key="9">
    <source>
        <dbReference type="Pfam" id="PF13231"/>
    </source>
</evidence>
<keyword evidence="11" id="KW-1185">Reference proteome</keyword>
<name>A0AAX4HNG9_9BACT</name>
<gene>
    <name evidence="10" type="ORF">SOO65_18770</name>
</gene>
<dbReference type="GO" id="GO:0016763">
    <property type="term" value="F:pentosyltransferase activity"/>
    <property type="evidence" value="ECO:0007669"/>
    <property type="project" value="TreeGrafter"/>
</dbReference>
<evidence type="ECO:0000256" key="2">
    <source>
        <dbReference type="ARBA" id="ARBA00022475"/>
    </source>
</evidence>
<dbReference type="RefSeq" id="WP_321394095.1">
    <property type="nucleotide sequence ID" value="NZ_CP139487.1"/>
</dbReference>
<dbReference type="InterPro" id="IPR038731">
    <property type="entry name" value="RgtA/B/C-like"/>
</dbReference>
<keyword evidence="5 8" id="KW-0812">Transmembrane</keyword>
<keyword evidence="6 8" id="KW-1133">Transmembrane helix</keyword>
<dbReference type="AlphaFoldDB" id="A0AAX4HNG9"/>
<dbReference type="GO" id="GO:0009103">
    <property type="term" value="P:lipopolysaccharide biosynthetic process"/>
    <property type="evidence" value="ECO:0007669"/>
    <property type="project" value="UniProtKB-ARBA"/>
</dbReference>
<sequence length="447" mass="51388">MTSEKRYDITVLSLLVLALAVRIAFLMMGRPLEDQIWSDMREYTVKADMMINGEWNAMHFFQSIGYSFVIVFFKKNFENWGKALAYFQGIISFLTVWPIFKTATEAFGKKVGLITLFFVALYLPWIVFINLALPETIFTFLMSLLAWFSYRLVYSENGTTKYAVAWSLSFLLAFWLKGTHVFLMPLFILGLFAIKRWKAVPNIITISAIFMAGVCLHGVLAYNTIGKFQLSSSTGGLNFIEGKCPIKNNRDSVGYSFLSPVYFQMGLFQEKKWGQPFSNSSYFMKQGLKCIQERPLVLLQSLEAIPFLFMGNTSWPMNQMSFSELARLYEQAMAILFITGLALFAVSSFNDPDRLREFVVWGLPVLSIFLCVYVFKSEVRYRIPFDVWFIPISMAGWIKKGPVFTGPRILEEIDVRANCDVRSIQTNIAWNELNVRIKENITSNRDT</sequence>
<evidence type="ECO:0000313" key="11">
    <source>
        <dbReference type="Proteomes" id="UP001324634"/>
    </source>
</evidence>
<dbReference type="GO" id="GO:0005886">
    <property type="term" value="C:plasma membrane"/>
    <property type="evidence" value="ECO:0007669"/>
    <property type="project" value="UniProtKB-SubCell"/>
</dbReference>
<keyword evidence="7 8" id="KW-0472">Membrane</keyword>
<feature type="transmembrane region" description="Helical" evidence="8">
    <location>
        <begin position="112"/>
        <end position="131"/>
    </location>
</feature>
<keyword evidence="3 10" id="KW-0328">Glycosyltransferase</keyword>
<dbReference type="PANTHER" id="PTHR33908:SF11">
    <property type="entry name" value="MEMBRANE PROTEIN"/>
    <property type="match status" value="1"/>
</dbReference>
<dbReference type="Pfam" id="PF13231">
    <property type="entry name" value="PMT_2"/>
    <property type="match status" value="1"/>
</dbReference>
<keyword evidence="4 10" id="KW-0808">Transferase</keyword>
<dbReference type="Proteomes" id="UP001324634">
    <property type="component" value="Chromosome"/>
</dbReference>
<feature type="transmembrane region" description="Helical" evidence="8">
    <location>
        <begin position="166"/>
        <end position="194"/>
    </location>
</feature>
<dbReference type="PANTHER" id="PTHR33908">
    <property type="entry name" value="MANNOSYLTRANSFERASE YKCB-RELATED"/>
    <property type="match status" value="1"/>
</dbReference>
<evidence type="ECO:0000313" key="10">
    <source>
        <dbReference type="EMBL" id="WPU64740.1"/>
    </source>
</evidence>
<evidence type="ECO:0000256" key="3">
    <source>
        <dbReference type="ARBA" id="ARBA00022676"/>
    </source>
</evidence>
<feature type="transmembrane region" description="Helical" evidence="8">
    <location>
        <begin position="7"/>
        <end position="28"/>
    </location>
</feature>
<evidence type="ECO:0000256" key="7">
    <source>
        <dbReference type="ARBA" id="ARBA00023136"/>
    </source>
</evidence>
<dbReference type="EC" id="2.4.-.-" evidence="10"/>
<accession>A0AAX4HNG9</accession>
<feature type="transmembrane region" description="Helical" evidence="8">
    <location>
        <begin position="137"/>
        <end position="154"/>
    </location>
</feature>
<keyword evidence="2" id="KW-1003">Cell membrane</keyword>
<evidence type="ECO:0000256" key="5">
    <source>
        <dbReference type="ARBA" id="ARBA00022692"/>
    </source>
</evidence>
<reference evidence="10 11" key="1">
    <citation type="submission" date="2023-11" db="EMBL/GenBank/DDBJ databases">
        <title>Peredibacter starrii A3.12.</title>
        <authorList>
            <person name="Mitchell R.J."/>
        </authorList>
    </citation>
    <scope>NUCLEOTIDE SEQUENCE [LARGE SCALE GENOMIC DNA]</scope>
    <source>
        <strain evidence="10 11">A3.12</strain>
    </source>
</reference>
<feature type="transmembrane region" description="Helical" evidence="8">
    <location>
        <begin position="358"/>
        <end position="375"/>
    </location>
</feature>
<evidence type="ECO:0000256" key="1">
    <source>
        <dbReference type="ARBA" id="ARBA00004651"/>
    </source>
</evidence>